<evidence type="ECO:0000313" key="3">
    <source>
        <dbReference type="Proteomes" id="UP000176604"/>
    </source>
</evidence>
<name>A0A1F7UM06_9BACT</name>
<dbReference type="SUPFAM" id="SSF46785">
    <property type="entry name" value="Winged helix' DNA-binding domain"/>
    <property type="match status" value="1"/>
</dbReference>
<dbReference type="AlphaFoldDB" id="A0A1F7UM06"/>
<dbReference type="PANTHER" id="PTHR34293:SF1">
    <property type="entry name" value="HTH-TYPE TRANSCRIPTIONAL REGULATOR TRMBL2"/>
    <property type="match status" value="1"/>
</dbReference>
<protein>
    <recommendedName>
        <fullName evidence="1">Transcription regulator TrmB N-terminal domain-containing protein</fullName>
    </recommendedName>
</protein>
<feature type="domain" description="Transcription regulator TrmB N-terminal" evidence="1">
    <location>
        <begin position="11"/>
        <end position="77"/>
    </location>
</feature>
<dbReference type="InterPro" id="IPR051797">
    <property type="entry name" value="TrmB-like"/>
</dbReference>
<dbReference type="Proteomes" id="UP000176604">
    <property type="component" value="Unassembled WGS sequence"/>
</dbReference>
<evidence type="ECO:0000259" key="1">
    <source>
        <dbReference type="Pfam" id="PF01978"/>
    </source>
</evidence>
<dbReference type="EMBL" id="MGEF01000014">
    <property type="protein sequence ID" value="OGL79265.1"/>
    <property type="molecule type" value="Genomic_DNA"/>
</dbReference>
<dbReference type="PANTHER" id="PTHR34293">
    <property type="entry name" value="HTH-TYPE TRANSCRIPTIONAL REGULATOR TRMBL2"/>
    <property type="match status" value="1"/>
</dbReference>
<sequence length="260" mass="29667">MKNMPEIPLLLQKLGLSEKETAVFLGLVKIGPSTVSEIADEAKITRTHVYELANSLQQKGLLTQMETKGVRRYEALDHAGLLAFISQKQKELHELGKSFTLATNQFNALRKGGKLKTKVRFFEGVKGIESIYHEIKHDLKGQPSAYEVSTIFSPGRVEALIPGWLEMELYIDEPGMKKRGIVADTPFTLKYLKKMKSSKNTHAYKIWPKSTDEFPTDTICWWNKITLIDLVDYPSGIIIEDPAIVQSFKMWFEFIWQKLS</sequence>
<proteinExistence type="predicted"/>
<dbReference type="Gene3D" id="1.10.10.10">
    <property type="entry name" value="Winged helix-like DNA-binding domain superfamily/Winged helix DNA-binding domain"/>
    <property type="match status" value="1"/>
</dbReference>
<dbReference type="Pfam" id="PF01978">
    <property type="entry name" value="TrmB"/>
    <property type="match status" value="1"/>
</dbReference>
<dbReference type="InterPro" id="IPR036388">
    <property type="entry name" value="WH-like_DNA-bd_sf"/>
</dbReference>
<gene>
    <name evidence="2" type="ORF">A3J43_01625</name>
</gene>
<organism evidence="2 3">
    <name type="scientific">Candidatus Uhrbacteria bacterium RIFCSPHIGHO2_12_FULL_54_23</name>
    <dbReference type="NCBI Taxonomy" id="1802397"/>
    <lineage>
        <taxon>Bacteria</taxon>
        <taxon>Candidatus Uhriibacteriota</taxon>
    </lineage>
</organism>
<evidence type="ECO:0000313" key="2">
    <source>
        <dbReference type="EMBL" id="OGL79265.1"/>
    </source>
</evidence>
<dbReference type="STRING" id="1802397.A3J43_01625"/>
<dbReference type="InterPro" id="IPR036390">
    <property type="entry name" value="WH_DNA-bd_sf"/>
</dbReference>
<comment type="caution">
    <text evidence="2">The sequence shown here is derived from an EMBL/GenBank/DDBJ whole genome shotgun (WGS) entry which is preliminary data.</text>
</comment>
<dbReference type="InterPro" id="IPR002831">
    <property type="entry name" value="Tscrpt_reg_TrmB_N"/>
</dbReference>
<reference evidence="2 3" key="1">
    <citation type="journal article" date="2016" name="Nat. Commun.">
        <title>Thousands of microbial genomes shed light on interconnected biogeochemical processes in an aquifer system.</title>
        <authorList>
            <person name="Anantharaman K."/>
            <person name="Brown C.T."/>
            <person name="Hug L.A."/>
            <person name="Sharon I."/>
            <person name="Castelle C.J."/>
            <person name="Probst A.J."/>
            <person name="Thomas B.C."/>
            <person name="Singh A."/>
            <person name="Wilkins M.J."/>
            <person name="Karaoz U."/>
            <person name="Brodie E.L."/>
            <person name="Williams K.H."/>
            <person name="Hubbard S.S."/>
            <person name="Banfield J.F."/>
        </authorList>
    </citation>
    <scope>NUCLEOTIDE SEQUENCE [LARGE SCALE GENOMIC DNA]</scope>
</reference>
<accession>A0A1F7UM06</accession>